<evidence type="ECO:0000256" key="10">
    <source>
        <dbReference type="RuleBase" id="RU363038"/>
    </source>
</evidence>
<dbReference type="EMBL" id="MEZQ01000001">
    <property type="protein sequence ID" value="OGD61906.1"/>
    <property type="molecule type" value="Genomic_DNA"/>
</dbReference>
<dbReference type="EC" id="6.1.1.19" evidence="2 9"/>
<dbReference type="Gene3D" id="3.40.50.620">
    <property type="entry name" value="HUPs"/>
    <property type="match status" value="1"/>
</dbReference>
<organism evidence="13 14">
    <name type="scientific">Candidatus Beckwithbacteria bacterium RIFCSPLOWO2_02_FULL_47_23</name>
    <dbReference type="NCBI Taxonomy" id="1797463"/>
    <lineage>
        <taxon>Bacteria</taxon>
        <taxon>Candidatus Beckwithiibacteriota</taxon>
    </lineage>
</organism>
<evidence type="ECO:0000256" key="2">
    <source>
        <dbReference type="ARBA" id="ARBA00012837"/>
    </source>
</evidence>
<evidence type="ECO:0000259" key="12">
    <source>
        <dbReference type="SMART" id="SM01016"/>
    </source>
</evidence>
<dbReference type="Gene3D" id="1.10.730.10">
    <property type="entry name" value="Isoleucyl-tRNA Synthetase, Domain 1"/>
    <property type="match status" value="1"/>
</dbReference>
<dbReference type="InterPro" id="IPR014729">
    <property type="entry name" value="Rossmann-like_a/b/a_fold"/>
</dbReference>
<dbReference type="GO" id="GO:0006420">
    <property type="term" value="P:arginyl-tRNA aminoacylation"/>
    <property type="evidence" value="ECO:0007669"/>
    <property type="project" value="UniProtKB-UniRule"/>
</dbReference>
<evidence type="ECO:0000256" key="9">
    <source>
        <dbReference type="NCBIfam" id="TIGR00456"/>
    </source>
</evidence>
<keyword evidence="5 10" id="KW-0067">ATP-binding</keyword>
<dbReference type="InterPro" id="IPR001278">
    <property type="entry name" value="Arg-tRNA-ligase"/>
</dbReference>
<dbReference type="SMART" id="SM01016">
    <property type="entry name" value="Arg_tRNA_synt_N"/>
    <property type="match status" value="1"/>
</dbReference>
<dbReference type="PRINTS" id="PR01038">
    <property type="entry name" value="TRNASYNTHARG"/>
</dbReference>
<dbReference type="InterPro" id="IPR036695">
    <property type="entry name" value="Arg-tRNA-synth_N_sf"/>
</dbReference>
<dbReference type="SMART" id="SM00836">
    <property type="entry name" value="DALR_1"/>
    <property type="match status" value="1"/>
</dbReference>
<dbReference type="Gene3D" id="3.30.1360.70">
    <property type="entry name" value="Arginyl tRNA synthetase N-terminal domain"/>
    <property type="match status" value="1"/>
</dbReference>
<dbReference type="Pfam" id="PF00750">
    <property type="entry name" value="tRNA-synt_1d"/>
    <property type="match status" value="1"/>
</dbReference>
<keyword evidence="6 10" id="KW-0648">Protein biosynthesis</keyword>
<dbReference type="PANTHER" id="PTHR11956:SF5">
    <property type="entry name" value="ARGININE--TRNA LIGASE, CYTOPLASMIC"/>
    <property type="match status" value="1"/>
</dbReference>
<evidence type="ECO:0000259" key="11">
    <source>
        <dbReference type="SMART" id="SM00836"/>
    </source>
</evidence>
<dbReference type="Proteomes" id="UP000176364">
    <property type="component" value="Unassembled WGS sequence"/>
</dbReference>
<evidence type="ECO:0000256" key="6">
    <source>
        <dbReference type="ARBA" id="ARBA00022917"/>
    </source>
</evidence>
<keyword evidence="7 10" id="KW-0030">Aminoacyl-tRNA synthetase</keyword>
<evidence type="ECO:0000313" key="14">
    <source>
        <dbReference type="Proteomes" id="UP000176364"/>
    </source>
</evidence>
<comment type="catalytic activity">
    <reaction evidence="8">
        <text>tRNA(Arg) + L-arginine + ATP = L-arginyl-tRNA(Arg) + AMP + diphosphate</text>
        <dbReference type="Rhea" id="RHEA:20301"/>
        <dbReference type="Rhea" id="RHEA-COMP:9658"/>
        <dbReference type="Rhea" id="RHEA-COMP:9673"/>
        <dbReference type="ChEBI" id="CHEBI:30616"/>
        <dbReference type="ChEBI" id="CHEBI:32682"/>
        <dbReference type="ChEBI" id="CHEBI:33019"/>
        <dbReference type="ChEBI" id="CHEBI:78442"/>
        <dbReference type="ChEBI" id="CHEBI:78513"/>
        <dbReference type="ChEBI" id="CHEBI:456215"/>
        <dbReference type="EC" id="6.1.1.19"/>
    </reaction>
</comment>
<accession>A0A1F5E3M6</accession>
<evidence type="ECO:0000313" key="13">
    <source>
        <dbReference type="EMBL" id="OGD61906.1"/>
    </source>
</evidence>
<dbReference type="SUPFAM" id="SSF47323">
    <property type="entry name" value="Anticodon-binding domain of a subclass of class I aminoacyl-tRNA synthetases"/>
    <property type="match status" value="1"/>
</dbReference>
<comment type="caution">
    <text evidence="13">The sequence shown here is derived from an EMBL/GenBank/DDBJ whole genome shotgun (WGS) entry which is preliminary data.</text>
</comment>
<dbReference type="Pfam" id="PF05746">
    <property type="entry name" value="DALR_1"/>
    <property type="match status" value="1"/>
</dbReference>
<keyword evidence="3 10" id="KW-0436">Ligase</keyword>
<dbReference type="AlphaFoldDB" id="A0A1F5E3M6"/>
<dbReference type="SUPFAM" id="SSF52374">
    <property type="entry name" value="Nucleotidylyl transferase"/>
    <property type="match status" value="1"/>
</dbReference>
<name>A0A1F5E3M6_9BACT</name>
<feature type="domain" description="Arginyl tRNA synthetase N-terminal" evidence="12">
    <location>
        <begin position="3"/>
        <end position="80"/>
    </location>
</feature>
<dbReference type="PANTHER" id="PTHR11956">
    <property type="entry name" value="ARGINYL-TRNA SYNTHETASE"/>
    <property type="match status" value="1"/>
</dbReference>
<evidence type="ECO:0000256" key="1">
    <source>
        <dbReference type="ARBA" id="ARBA00005594"/>
    </source>
</evidence>
<evidence type="ECO:0000256" key="7">
    <source>
        <dbReference type="ARBA" id="ARBA00023146"/>
    </source>
</evidence>
<dbReference type="NCBIfam" id="TIGR00456">
    <property type="entry name" value="argS"/>
    <property type="match status" value="1"/>
</dbReference>
<feature type="domain" description="DALR anticodon binding" evidence="11">
    <location>
        <begin position="442"/>
        <end position="554"/>
    </location>
</feature>
<sequence length="554" mass="61978">MKKIIEQAIKKVLKDLSLPAVKFSVEHPENMAWGDFSTNAGIIISNKAKAICDRLKAEKTLSKIASKIEVAGAGFINISIQPEALITQTDKLLKDGVTRLRQGFGGQRKIMVEFAHPNTHKEMHIGHMRTLIVGEALARILTAAGARVFRANYQGDIGPHVAKSIWGTQKILAAEKSSWNQAEKLSLTEKAHLLGRGYVRGNQDYEANQAEIDQLNTKIYAHDQSIEPIYRQTRKWSLDYYGSFYQRFGTKFDRLFFESEVAERGKEIVLKNLDKVFKKSAGAVVFPGENYGLHTRVFVTQDGNPTYEAKDMGLGPEQFKAFEFDRCIHVVANEQTGYFQVIIKALELLDQKFIGREYHLSMGMVNLIGKKISSRTGEIITVDGLLEEVKENLKSLAKNQEALEAVTIGAVKYSVLKTGCRQDVAFDIKKSVSLDGNSGPYLQYTYARAKSVLQKAEIQQGPALPGGKNGPLNQEEDVLLRTLYRFEEVVVQAAEQLAPNLIANFIYDLAQKFNGFYNRHKIVGNDFRLWLTGATAEILNRGLNLLGIDAPEKM</sequence>
<dbReference type="GO" id="GO:0005524">
    <property type="term" value="F:ATP binding"/>
    <property type="evidence" value="ECO:0007669"/>
    <property type="project" value="UniProtKB-KW"/>
</dbReference>
<dbReference type="InterPro" id="IPR009080">
    <property type="entry name" value="tRNAsynth_Ia_anticodon-bd"/>
</dbReference>
<proteinExistence type="inferred from homology"/>
<gene>
    <name evidence="13" type="ORF">A3I57_01295</name>
</gene>
<reference evidence="13 14" key="1">
    <citation type="journal article" date="2016" name="Nat. Commun.">
        <title>Thousands of microbial genomes shed light on interconnected biogeochemical processes in an aquifer system.</title>
        <authorList>
            <person name="Anantharaman K."/>
            <person name="Brown C.T."/>
            <person name="Hug L.A."/>
            <person name="Sharon I."/>
            <person name="Castelle C.J."/>
            <person name="Probst A.J."/>
            <person name="Thomas B.C."/>
            <person name="Singh A."/>
            <person name="Wilkins M.J."/>
            <person name="Karaoz U."/>
            <person name="Brodie E.L."/>
            <person name="Williams K.H."/>
            <person name="Hubbard S.S."/>
            <person name="Banfield J.F."/>
        </authorList>
    </citation>
    <scope>NUCLEOTIDE SEQUENCE [LARGE SCALE GENOMIC DNA]</scope>
</reference>
<dbReference type="InterPro" id="IPR005148">
    <property type="entry name" value="Arg-tRNA-synth_N"/>
</dbReference>
<dbReference type="Pfam" id="PF03485">
    <property type="entry name" value="Arg_tRNA_synt_N"/>
    <property type="match status" value="1"/>
</dbReference>
<evidence type="ECO:0000256" key="3">
    <source>
        <dbReference type="ARBA" id="ARBA00022598"/>
    </source>
</evidence>
<comment type="similarity">
    <text evidence="1 10">Belongs to the class-I aminoacyl-tRNA synthetase family.</text>
</comment>
<dbReference type="InterPro" id="IPR008909">
    <property type="entry name" value="DALR_anticod-bd"/>
</dbReference>
<evidence type="ECO:0000256" key="4">
    <source>
        <dbReference type="ARBA" id="ARBA00022741"/>
    </source>
</evidence>
<keyword evidence="4 10" id="KW-0547">Nucleotide-binding</keyword>
<protein>
    <recommendedName>
        <fullName evidence="2 9">Arginine--tRNA ligase</fullName>
        <ecNumber evidence="2 9">6.1.1.19</ecNumber>
    </recommendedName>
</protein>
<evidence type="ECO:0000256" key="5">
    <source>
        <dbReference type="ARBA" id="ARBA00022840"/>
    </source>
</evidence>
<evidence type="ECO:0000256" key="8">
    <source>
        <dbReference type="ARBA" id="ARBA00049339"/>
    </source>
</evidence>
<dbReference type="GO" id="GO:0005737">
    <property type="term" value="C:cytoplasm"/>
    <property type="evidence" value="ECO:0007669"/>
    <property type="project" value="UniProtKB-UniRule"/>
</dbReference>
<dbReference type="GO" id="GO:0004814">
    <property type="term" value="F:arginine-tRNA ligase activity"/>
    <property type="evidence" value="ECO:0007669"/>
    <property type="project" value="UniProtKB-UniRule"/>
</dbReference>
<dbReference type="SUPFAM" id="SSF55190">
    <property type="entry name" value="Arginyl-tRNA synthetase (ArgRS), N-terminal 'additional' domain"/>
    <property type="match status" value="1"/>
</dbReference>
<dbReference type="InterPro" id="IPR035684">
    <property type="entry name" value="ArgRS_core"/>
</dbReference>